<reference evidence="2 3" key="1">
    <citation type="journal article" date="2011" name="Cell">
        <title>The monarch butterfly genome yields insights into long-distance migration.</title>
        <authorList>
            <person name="Zhan S."/>
            <person name="Merlin C."/>
            <person name="Boore J.L."/>
            <person name="Reppert S.M."/>
        </authorList>
    </citation>
    <scope>NUCLEOTIDE SEQUENCE [LARGE SCALE GENOMIC DNA]</scope>
    <source>
        <strain evidence="2">F-2</strain>
    </source>
</reference>
<evidence type="ECO:0000313" key="2">
    <source>
        <dbReference type="EMBL" id="OWR41573.1"/>
    </source>
</evidence>
<feature type="transmembrane region" description="Helical" evidence="1">
    <location>
        <begin position="23"/>
        <end position="44"/>
    </location>
</feature>
<accession>A0A212EJ95</accession>
<protein>
    <submittedName>
        <fullName evidence="2">Uncharacterized protein</fullName>
    </submittedName>
</protein>
<dbReference type="AlphaFoldDB" id="A0A212EJ95"/>
<dbReference type="Proteomes" id="UP000007151">
    <property type="component" value="Unassembled WGS sequence"/>
</dbReference>
<sequence>MARADNEVEMSACRMGEYCLENLILRLCLAALVSFTIWTVMRFVHDHTCVRPSHAVLIPDTDFDSIPNFLHLLHEVELE</sequence>
<keyword evidence="1" id="KW-0812">Transmembrane</keyword>
<evidence type="ECO:0000313" key="3">
    <source>
        <dbReference type="Proteomes" id="UP000007151"/>
    </source>
</evidence>
<proteinExistence type="predicted"/>
<evidence type="ECO:0000256" key="1">
    <source>
        <dbReference type="SAM" id="Phobius"/>
    </source>
</evidence>
<dbReference type="EMBL" id="AGBW02014497">
    <property type="protein sequence ID" value="OWR41573.1"/>
    <property type="molecule type" value="Genomic_DNA"/>
</dbReference>
<keyword evidence="1" id="KW-0472">Membrane</keyword>
<dbReference type="KEGG" id="dpl:KGM_214729"/>
<gene>
    <name evidence="2" type="ORF">KGM_214729</name>
</gene>
<name>A0A212EJ95_DANPL</name>
<comment type="caution">
    <text evidence="2">The sequence shown here is derived from an EMBL/GenBank/DDBJ whole genome shotgun (WGS) entry which is preliminary data.</text>
</comment>
<organism evidence="2 3">
    <name type="scientific">Danaus plexippus plexippus</name>
    <dbReference type="NCBI Taxonomy" id="278856"/>
    <lineage>
        <taxon>Eukaryota</taxon>
        <taxon>Metazoa</taxon>
        <taxon>Ecdysozoa</taxon>
        <taxon>Arthropoda</taxon>
        <taxon>Hexapoda</taxon>
        <taxon>Insecta</taxon>
        <taxon>Pterygota</taxon>
        <taxon>Neoptera</taxon>
        <taxon>Endopterygota</taxon>
        <taxon>Lepidoptera</taxon>
        <taxon>Glossata</taxon>
        <taxon>Ditrysia</taxon>
        <taxon>Papilionoidea</taxon>
        <taxon>Nymphalidae</taxon>
        <taxon>Danainae</taxon>
        <taxon>Danaini</taxon>
        <taxon>Danaina</taxon>
        <taxon>Danaus</taxon>
        <taxon>Danaus</taxon>
    </lineage>
</organism>
<keyword evidence="3" id="KW-1185">Reference proteome</keyword>
<dbReference type="InParanoid" id="A0A212EJ95"/>
<keyword evidence="1" id="KW-1133">Transmembrane helix</keyword>